<comment type="subcellular location">
    <subcellularLocation>
        <location evidence="1">Membrane</location>
        <topology evidence="1">Multi-pass membrane protein</topology>
    </subcellularLocation>
</comment>
<keyword evidence="5 6" id="KW-0472">Membrane</keyword>
<evidence type="ECO:0000256" key="3">
    <source>
        <dbReference type="ARBA" id="ARBA00022692"/>
    </source>
</evidence>
<feature type="transmembrane region" description="Helical" evidence="6">
    <location>
        <begin position="181"/>
        <end position="203"/>
    </location>
</feature>
<accession>A0A6I4STJ3</accession>
<proteinExistence type="inferred from homology"/>
<name>A0A6I4STJ3_9SPHN</name>
<evidence type="ECO:0000256" key="4">
    <source>
        <dbReference type="ARBA" id="ARBA00022989"/>
    </source>
</evidence>
<feature type="transmembrane region" description="Helical" evidence="6">
    <location>
        <begin position="155"/>
        <end position="175"/>
    </location>
</feature>
<feature type="transmembrane region" description="Helical" evidence="6">
    <location>
        <begin position="24"/>
        <end position="49"/>
    </location>
</feature>
<feature type="transmembrane region" description="Helical" evidence="6">
    <location>
        <begin position="70"/>
        <end position="92"/>
    </location>
</feature>
<feature type="transmembrane region" description="Helical" evidence="6">
    <location>
        <begin position="393"/>
        <end position="412"/>
    </location>
</feature>
<dbReference type="PANTHER" id="PTHR42893">
    <property type="entry name" value="PROTEIN DETOXIFICATION 44, CHLOROPLASTIC-RELATED"/>
    <property type="match status" value="1"/>
</dbReference>
<keyword evidence="3 6" id="KW-0812">Transmembrane</keyword>
<protein>
    <submittedName>
        <fullName evidence="7">MATE family efflux transporter</fullName>
    </submittedName>
</protein>
<evidence type="ECO:0000256" key="1">
    <source>
        <dbReference type="ARBA" id="ARBA00004141"/>
    </source>
</evidence>
<dbReference type="EMBL" id="WTYM01000033">
    <property type="protein sequence ID" value="MXO59225.1"/>
    <property type="molecule type" value="Genomic_DNA"/>
</dbReference>
<dbReference type="InterPro" id="IPR002528">
    <property type="entry name" value="MATE_fam"/>
</dbReference>
<dbReference type="OrthoDB" id="9789527at2"/>
<gene>
    <name evidence="7" type="ORF">GRI89_06695</name>
</gene>
<sequence length="434" mass="44209">MLGQASIPFVGLVDTVAIGRTGNAAALAGVALGATVTSLIFWTFGFLRMGITGMTAQADGAGKSGEVEALLVRGLVVGGAIGVALLVLLWPLRELAFALFAGGAETTAGARAYVTMRFFGAPAALAVFAVTGWLFGLGRTRAALVLQLVMNAANAAFDVAFVFGFGMGAAGVGLGTALAEWVALSTGLAIVTQIAGAGPLALARKAGSGVLWARSAIAHLFAVNLDLMVRTIALLLLFAWLANAGARIGAVALAAQHVLMQFVNVAAFVLDAFAFTAEARVGAAVGAKSRPRFLRAVRLTSEFSLASAVLLSLASWAAGDLTIALITTDPEVRTAAKHFLPYAALVPLIGLPSWMLDGIFIGATRGKALRNAAIAATTLYIVVDLLLRPLGAQGVWLALWAAYAFRAAGLALQLPALVSGLSAEPSVEGAAKGG</sequence>
<feature type="transmembrane region" description="Helical" evidence="6">
    <location>
        <begin position="296"/>
        <end position="319"/>
    </location>
</feature>
<evidence type="ECO:0000256" key="2">
    <source>
        <dbReference type="ARBA" id="ARBA00010199"/>
    </source>
</evidence>
<dbReference type="CDD" id="cd13136">
    <property type="entry name" value="MATE_DinF_like"/>
    <property type="match status" value="1"/>
</dbReference>
<evidence type="ECO:0000313" key="7">
    <source>
        <dbReference type="EMBL" id="MXO59225.1"/>
    </source>
</evidence>
<feature type="transmembrane region" description="Helical" evidence="6">
    <location>
        <begin position="339"/>
        <end position="356"/>
    </location>
</feature>
<feature type="transmembrane region" description="Helical" evidence="6">
    <location>
        <begin position="215"/>
        <end position="242"/>
    </location>
</feature>
<dbReference type="AlphaFoldDB" id="A0A6I4STJ3"/>
<evidence type="ECO:0000256" key="6">
    <source>
        <dbReference type="SAM" id="Phobius"/>
    </source>
</evidence>
<feature type="transmembrane region" description="Helical" evidence="6">
    <location>
        <begin position="248"/>
        <end position="275"/>
    </location>
</feature>
<evidence type="ECO:0000256" key="5">
    <source>
        <dbReference type="ARBA" id="ARBA00023136"/>
    </source>
</evidence>
<evidence type="ECO:0000313" key="8">
    <source>
        <dbReference type="Proteomes" id="UP000433652"/>
    </source>
</evidence>
<dbReference type="PANTHER" id="PTHR42893:SF46">
    <property type="entry name" value="PROTEIN DETOXIFICATION 44, CHLOROPLASTIC"/>
    <property type="match status" value="1"/>
</dbReference>
<keyword evidence="4 6" id="KW-1133">Transmembrane helix</keyword>
<dbReference type="GO" id="GO:0015297">
    <property type="term" value="F:antiporter activity"/>
    <property type="evidence" value="ECO:0007669"/>
    <property type="project" value="InterPro"/>
</dbReference>
<dbReference type="Pfam" id="PF01554">
    <property type="entry name" value="MatE"/>
    <property type="match status" value="2"/>
</dbReference>
<comment type="caution">
    <text evidence="7">The sequence shown here is derived from an EMBL/GenBank/DDBJ whole genome shotgun (WGS) entry which is preliminary data.</text>
</comment>
<dbReference type="GO" id="GO:0042910">
    <property type="term" value="F:xenobiotic transmembrane transporter activity"/>
    <property type="evidence" value="ECO:0007669"/>
    <property type="project" value="InterPro"/>
</dbReference>
<reference evidence="7 8" key="1">
    <citation type="submission" date="2019-12" db="EMBL/GenBank/DDBJ databases">
        <title>Genomic-based taxomic classification of the family Erythrobacteraceae.</title>
        <authorList>
            <person name="Xu L."/>
        </authorList>
    </citation>
    <scope>NUCLEOTIDE SEQUENCE [LARGE SCALE GENOMIC DNA]</scope>
    <source>
        <strain evidence="7 8">MCCC 1K01500</strain>
    </source>
</reference>
<dbReference type="GO" id="GO:0005886">
    <property type="term" value="C:plasma membrane"/>
    <property type="evidence" value="ECO:0007669"/>
    <property type="project" value="TreeGrafter"/>
</dbReference>
<dbReference type="Proteomes" id="UP000433652">
    <property type="component" value="Unassembled WGS sequence"/>
</dbReference>
<organism evidence="7 8">
    <name type="scientific">Croceibacterium salegens</name>
    <dbReference type="NCBI Taxonomy" id="1737568"/>
    <lineage>
        <taxon>Bacteria</taxon>
        <taxon>Pseudomonadati</taxon>
        <taxon>Pseudomonadota</taxon>
        <taxon>Alphaproteobacteria</taxon>
        <taxon>Sphingomonadales</taxon>
        <taxon>Erythrobacteraceae</taxon>
        <taxon>Croceibacterium</taxon>
    </lineage>
</organism>
<dbReference type="NCBIfam" id="TIGR00797">
    <property type="entry name" value="matE"/>
    <property type="match status" value="1"/>
</dbReference>
<keyword evidence="8" id="KW-1185">Reference proteome</keyword>
<dbReference type="InterPro" id="IPR044644">
    <property type="entry name" value="DinF-like"/>
</dbReference>
<feature type="transmembrane region" description="Helical" evidence="6">
    <location>
        <begin position="112"/>
        <end position="135"/>
    </location>
</feature>
<comment type="similarity">
    <text evidence="2">Belongs to the multi antimicrobial extrusion (MATE) (TC 2.A.66.1) family.</text>
</comment>